<dbReference type="InterPro" id="IPR028098">
    <property type="entry name" value="Glyco_trans_4-like_N"/>
</dbReference>
<sequence>MLKIAVDEGPLKSGDRVRGIGVYTRELLKALKIEGVDVSGSDLSKYDVIHFTRFNPFFISIPFKKPEHVKFVLTIYDLIPLIYPDHYPPGIKGMINWQINKFLIRKNIDAVITISETSKKDICRFIGINSNKIHVTYLAPRPIFKKDTSSMPEVAKHYGLPECFALYVGDVNYNKNIPNLVKSCKIAKIPLVIVGKQAFEVENLDLEHPELSHLKNIDWSGVLRLGFVPDEDLVKIYNLADVYVQPSLYEGFGLPVLEANAAGIPVVSSKTQALVEIAEDAVLFANPESPEDFAEKIKLLLNDSKLKNELIQKGSENAKKYSWEKTANETYKIYSKIA</sequence>
<keyword evidence="1 4" id="KW-0808">Transferase</keyword>
<dbReference type="GO" id="GO:0009103">
    <property type="term" value="P:lipopolysaccharide biosynthetic process"/>
    <property type="evidence" value="ECO:0007669"/>
    <property type="project" value="TreeGrafter"/>
</dbReference>
<protein>
    <submittedName>
        <fullName evidence="4">Glycosyltransferase</fullName>
    </submittedName>
</protein>
<accession>A0A0G0UTR0</accession>
<evidence type="ECO:0000313" key="4">
    <source>
        <dbReference type="EMBL" id="KKR63065.1"/>
    </source>
</evidence>
<feature type="domain" description="Glycosyl transferase family 1" evidence="2">
    <location>
        <begin position="164"/>
        <end position="315"/>
    </location>
</feature>
<dbReference type="AlphaFoldDB" id="A0A0G0UTR0"/>
<reference evidence="4 5" key="1">
    <citation type="journal article" date="2015" name="Nature">
        <title>rRNA introns, odd ribosomes, and small enigmatic genomes across a large radiation of phyla.</title>
        <authorList>
            <person name="Brown C.T."/>
            <person name="Hug L.A."/>
            <person name="Thomas B.C."/>
            <person name="Sharon I."/>
            <person name="Castelle C.J."/>
            <person name="Singh A."/>
            <person name="Wilkins M.J."/>
            <person name="Williams K.H."/>
            <person name="Banfield J.F."/>
        </authorList>
    </citation>
    <scope>NUCLEOTIDE SEQUENCE [LARGE SCALE GENOMIC DNA]</scope>
</reference>
<comment type="caution">
    <text evidence="4">The sequence shown here is derived from an EMBL/GenBank/DDBJ whole genome shotgun (WGS) entry which is preliminary data.</text>
</comment>
<organism evidence="4 5">
    <name type="scientific">Candidatus Woesebacteria bacterium GW2011_GWA1_40_43</name>
    <dbReference type="NCBI Taxonomy" id="1618553"/>
    <lineage>
        <taxon>Bacteria</taxon>
        <taxon>Candidatus Woeseibacteriota</taxon>
    </lineage>
</organism>
<dbReference type="CDD" id="cd03809">
    <property type="entry name" value="GT4_MtfB-like"/>
    <property type="match status" value="1"/>
</dbReference>
<evidence type="ECO:0000313" key="5">
    <source>
        <dbReference type="Proteomes" id="UP000034293"/>
    </source>
</evidence>
<dbReference type="EMBL" id="LBZA01000033">
    <property type="protein sequence ID" value="KKR63065.1"/>
    <property type="molecule type" value="Genomic_DNA"/>
</dbReference>
<gene>
    <name evidence="4" type="ORF">UU02_C0033G0004</name>
</gene>
<name>A0A0G0UTR0_9BACT</name>
<evidence type="ECO:0000259" key="2">
    <source>
        <dbReference type="Pfam" id="PF00534"/>
    </source>
</evidence>
<dbReference type="PANTHER" id="PTHR46401">
    <property type="entry name" value="GLYCOSYLTRANSFERASE WBBK-RELATED"/>
    <property type="match status" value="1"/>
</dbReference>
<dbReference type="Gene3D" id="3.40.50.2000">
    <property type="entry name" value="Glycogen Phosphorylase B"/>
    <property type="match status" value="2"/>
</dbReference>
<dbReference type="SUPFAM" id="SSF53756">
    <property type="entry name" value="UDP-Glycosyltransferase/glycogen phosphorylase"/>
    <property type="match status" value="1"/>
</dbReference>
<proteinExistence type="predicted"/>
<dbReference type="InterPro" id="IPR001296">
    <property type="entry name" value="Glyco_trans_1"/>
</dbReference>
<evidence type="ECO:0000259" key="3">
    <source>
        <dbReference type="Pfam" id="PF13439"/>
    </source>
</evidence>
<dbReference type="GO" id="GO:0016757">
    <property type="term" value="F:glycosyltransferase activity"/>
    <property type="evidence" value="ECO:0007669"/>
    <property type="project" value="InterPro"/>
</dbReference>
<evidence type="ECO:0000256" key="1">
    <source>
        <dbReference type="ARBA" id="ARBA00022679"/>
    </source>
</evidence>
<dbReference type="Pfam" id="PF13439">
    <property type="entry name" value="Glyco_transf_4"/>
    <property type="match status" value="1"/>
</dbReference>
<feature type="domain" description="Glycosyltransferase subfamily 4-like N-terminal" evidence="3">
    <location>
        <begin position="45"/>
        <end position="137"/>
    </location>
</feature>
<dbReference type="Pfam" id="PF00534">
    <property type="entry name" value="Glycos_transf_1"/>
    <property type="match status" value="1"/>
</dbReference>
<dbReference type="PANTHER" id="PTHR46401:SF2">
    <property type="entry name" value="GLYCOSYLTRANSFERASE WBBK-RELATED"/>
    <property type="match status" value="1"/>
</dbReference>
<dbReference type="Proteomes" id="UP000034293">
    <property type="component" value="Unassembled WGS sequence"/>
</dbReference>